<comment type="caution">
    <text evidence="1">The sequence shown here is derived from an EMBL/GenBank/DDBJ whole genome shotgun (WGS) entry which is preliminary data.</text>
</comment>
<evidence type="ECO:0000313" key="2">
    <source>
        <dbReference type="Proteomes" id="UP000252731"/>
    </source>
</evidence>
<dbReference type="SUPFAM" id="SSF52821">
    <property type="entry name" value="Rhodanese/Cell cycle control phosphatase"/>
    <property type="match status" value="1"/>
</dbReference>
<dbReference type="Proteomes" id="UP000252731">
    <property type="component" value="Unassembled WGS sequence"/>
</dbReference>
<dbReference type="RefSeq" id="WP_113883506.1">
    <property type="nucleotide sequence ID" value="NZ_QNSF01000007.1"/>
</dbReference>
<keyword evidence="2" id="KW-1185">Reference proteome</keyword>
<evidence type="ECO:0008006" key="3">
    <source>
        <dbReference type="Google" id="ProtNLM"/>
    </source>
</evidence>
<dbReference type="EMBL" id="QNSF01000007">
    <property type="protein sequence ID" value="RBP92394.1"/>
    <property type="molecule type" value="Genomic_DNA"/>
</dbReference>
<sequence>MLLIFLTLLLGSFPLIKRYYPVRDIPCYHLDQCLPKEGIALLDVRDYNVSCHCEIPGAINLPIPYINRHIKDIPYNQIHLVASSSLEKNMGIRLLRKKGFKIVGFSMPDCQCVK</sequence>
<proteinExistence type="predicted"/>
<evidence type="ECO:0000313" key="1">
    <source>
        <dbReference type="EMBL" id="RBP92394.1"/>
    </source>
</evidence>
<reference evidence="1 2" key="1">
    <citation type="submission" date="2018-06" db="EMBL/GenBank/DDBJ databases">
        <title>Freshwater and sediment microbial communities from various areas in North America, analyzing microbe dynamics in response to fracking.</title>
        <authorList>
            <person name="Lamendella R."/>
        </authorList>
    </citation>
    <scope>NUCLEOTIDE SEQUENCE [LARGE SCALE GENOMIC DNA]</scope>
    <source>
        <strain evidence="1 2">14_TX</strain>
    </source>
</reference>
<gene>
    <name evidence="1" type="ORF">DFO70_107330</name>
</gene>
<name>A0A366JV48_CYTFI</name>
<dbReference type="InterPro" id="IPR036873">
    <property type="entry name" value="Rhodanese-like_dom_sf"/>
</dbReference>
<accession>A0A366JV48</accession>
<organism evidence="1 2">
    <name type="scientific">Cytobacillus firmus</name>
    <name type="common">Bacillus firmus</name>
    <dbReference type="NCBI Taxonomy" id="1399"/>
    <lineage>
        <taxon>Bacteria</taxon>
        <taxon>Bacillati</taxon>
        <taxon>Bacillota</taxon>
        <taxon>Bacilli</taxon>
        <taxon>Bacillales</taxon>
        <taxon>Bacillaceae</taxon>
        <taxon>Cytobacillus</taxon>
    </lineage>
</organism>
<dbReference type="CDD" id="cd00158">
    <property type="entry name" value="RHOD"/>
    <property type="match status" value="1"/>
</dbReference>
<dbReference type="Gene3D" id="3.40.250.10">
    <property type="entry name" value="Rhodanese-like domain"/>
    <property type="match status" value="1"/>
</dbReference>
<protein>
    <recommendedName>
        <fullName evidence="3">Sulfurtransferase</fullName>
    </recommendedName>
</protein>
<dbReference type="AlphaFoldDB" id="A0A366JV48"/>
<dbReference type="OrthoDB" id="2967651at2"/>